<evidence type="ECO:0000313" key="4">
    <source>
        <dbReference type="Proteomes" id="UP000612362"/>
    </source>
</evidence>
<keyword evidence="4" id="KW-1185">Reference proteome</keyword>
<dbReference type="EMBL" id="BNJF01000002">
    <property type="protein sequence ID" value="GHO46424.1"/>
    <property type="molecule type" value="Genomic_DNA"/>
</dbReference>
<feature type="region of interest" description="Disordered" evidence="1">
    <location>
        <begin position="170"/>
        <end position="215"/>
    </location>
</feature>
<evidence type="ECO:0000256" key="1">
    <source>
        <dbReference type="SAM" id="MobiDB-lite"/>
    </source>
</evidence>
<keyword evidence="2" id="KW-0812">Transmembrane</keyword>
<accession>A0A8J3HZ58</accession>
<dbReference type="RefSeq" id="WP_220195804.1">
    <property type="nucleotide sequence ID" value="NZ_BNJF01000002.1"/>
</dbReference>
<comment type="caution">
    <text evidence="3">The sequence shown here is derived from an EMBL/GenBank/DDBJ whole genome shotgun (WGS) entry which is preliminary data.</text>
</comment>
<evidence type="ECO:0000256" key="2">
    <source>
        <dbReference type="SAM" id="Phobius"/>
    </source>
</evidence>
<protein>
    <submittedName>
        <fullName evidence="3">Uncharacterized protein</fullName>
    </submittedName>
</protein>
<sequence length="669" mass="74166">MKRSDTGEFCVLYLEAADDRTALTTEMSELRKPAVIMLAEQVRLFQRPDDFSTLKHLKRRLDIPVVFVIPHNGHAAQLAARFGFPVYLSMDALANALAAGQFSRQRSQSGMANAQRITAPLSPAASLASLSSLKKNAISSGPLGSISQPLRRPKEPEPVLEMAQGIIETHEELPPRMTPPLSPRDVNPPQRSGNLPARENRKRETRSLRAEPLDESLEEFAEPEPLILERGATRRGNQARHAISDPAMELTRPQQLRPEPVAPPRKPQTGFAKVVAILAIIALSVAGLGYFLVSYHQWPTTTGEQIVGQITYASSNQVSDNNNQGISDQVIVDFQHINPPEEGAALYAWLLGDKQSEARPIALGRLTLNNGKARLFYPGDAKHTNILAFTSRFLITEESSAVTPVAPSPNYSQWRYYGEISQVPLKSPEGGKQYSYLDHLRHLLASDPTLDKLNLPGGLNTWFYRNSGKVLEWTTSTRDLWQQNNNFTSVRSQAMRTLEYLDGATFVSRDLPKGAPLLVNERLAQIGMVQVDGPNQEPPCYFNHVMKHVDGLLQAPGAPGSLRKDATEISNSLNAINGWLNQIRTDAKKLVSMNDKQIRQPSTLNLLNDMIANANYAYTGHTDPATGSNIHGITWIHEHMQSIATFNVSPYQTSPQSTQMIQDLWHTQV</sequence>
<evidence type="ECO:0000313" key="3">
    <source>
        <dbReference type="EMBL" id="GHO46424.1"/>
    </source>
</evidence>
<dbReference type="Proteomes" id="UP000612362">
    <property type="component" value="Unassembled WGS sequence"/>
</dbReference>
<gene>
    <name evidence="3" type="ORF">KSX_45870</name>
</gene>
<organism evidence="3 4">
    <name type="scientific">Ktedonospora formicarum</name>
    <dbReference type="NCBI Taxonomy" id="2778364"/>
    <lineage>
        <taxon>Bacteria</taxon>
        <taxon>Bacillati</taxon>
        <taxon>Chloroflexota</taxon>
        <taxon>Ktedonobacteria</taxon>
        <taxon>Ktedonobacterales</taxon>
        <taxon>Ktedonobacteraceae</taxon>
        <taxon>Ktedonospora</taxon>
    </lineage>
</organism>
<dbReference type="AlphaFoldDB" id="A0A8J3HZ58"/>
<name>A0A8J3HZ58_9CHLR</name>
<feature type="compositionally biased region" description="Basic and acidic residues" evidence="1">
    <location>
        <begin position="198"/>
        <end position="212"/>
    </location>
</feature>
<keyword evidence="2" id="KW-1133">Transmembrane helix</keyword>
<reference evidence="3" key="1">
    <citation type="submission" date="2020-10" db="EMBL/GenBank/DDBJ databases">
        <title>Taxonomic study of unclassified bacteria belonging to the class Ktedonobacteria.</title>
        <authorList>
            <person name="Yabe S."/>
            <person name="Wang C.M."/>
            <person name="Zheng Y."/>
            <person name="Sakai Y."/>
            <person name="Cavaletti L."/>
            <person name="Monciardini P."/>
            <person name="Donadio S."/>
        </authorList>
    </citation>
    <scope>NUCLEOTIDE SEQUENCE</scope>
    <source>
        <strain evidence="3">SOSP1-1</strain>
    </source>
</reference>
<feature type="region of interest" description="Disordered" evidence="1">
    <location>
        <begin position="233"/>
        <end position="266"/>
    </location>
</feature>
<proteinExistence type="predicted"/>
<keyword evidence="2" id="KW-0472">Membrane</keyword>
<feature type="transmembrane region" description="Helical" evidence="2">
    <location>
        <begin position="274"/>
        <end position="293"/>
    </location>
</feature>